<protein>
    <submittedName>
        <fullName evidence="1">Uncharacterized protein</fullName>
    </submittedName>
</protein>
<dbReference type="Proteomes" id="UP001497516">
    <property type="component" value="Chromosome 7"/>
</dbReference>
<proteinExistence type="predicted"/>
<sequence length="86" mass="9249">MADKMVCCRRAGELNEVMVQQRGVVGARAPAASEGVADVAVDRRRVARAGRGGQRRWLLDLGGRRGSARESCRLSLTLINGSPKKS</sequence>
<evidence type="ECO:0000313" key="2">
    <source>
        <dbReference type="Proteomes" id="UP001497516"/>
    </source>
</evidence>
<name>A0AAV2FUG2_9ROSI</name>
<reference evidence="1 2" key="1">
    <citation type="submission" date="2024-04" db="EMBL/GenBank/DDBJ databases">
        <authorList>
            <person name="Fracassetti M."/>
        </authorList>
    </citation>
    <scope>NUCLEOTIDE SEQUENCE [LARGE SCALE GENOMIC DNA]</scope>
</reference>
<dbReference type="AlphaFoldDB" id="A0AAV2FUG2"/>
<evidence type="ECO:0000313" key="1">
    <source>
        <dbReference type="EMBL" id="CAL1401974.1"/>
    </source>
</evidence>
<gene>
    <name evidence="1" type="ORF">LTRI10_LOCUS42008</name>
</gene>
<accession>A0AAV2FUG2</accession>
<dbReference type="EMBL" id="OZ034820">
    <property type="protein sequence ID" value="CAL1401974.1"/>
    <property type="molecule type" value="Genomic_DNA"/>
</dbReference>
<organism evidence="1 2">
    <name type="scientific">Linum trigynum</name>
    <dbReference type="NCBI Taxonomy" id="586398"/>
    <lineage>
        <taxon>Eukaryota</taxon>
        <taxon>Viridiplantae</taxon>
        <taxon>Streptophyta</taxon>
        <taxon>Embryophyta</taxon>
        <taxon>Tracheophyta</taxon>
        <taxon>Spermatophyta</taxon>
        <taxon>Magnoliopsida</taxon>
        <taxon>eudicotyledons</taxon>
        <taxon>Gunneridae</taxon>
        <taxon>Pentapetalae</taxon>
        <taxon>rosids</taxon>
        <taxon>fabids</taxon>
        <taxon>Malpighiales</taxon>
        <taxon>Linaceae</taxon>
        <taxon>Linum</taxon>
    </lineage>
</organism>
<keyword evidence="2" id="KW-1185">Reference proteome</keyword>